<organism evidence="1 2">
    <name type="scientific">Marvinbryantia formatexigens DSM 14469</name>
    <dbReference type="NCBI Taxonomy" id="478749"/>
    <lineage>
        <taxon>Bacteria</taxon>
        <taxon>Bacillati</taxon>
        <taxon>Bacillota</taxon>
        <taxon>Clostridia</taxon>
        <taxon>Lachnospirales</taxon>
        <taxon>Lachnospiraceae</taxon>
        <taxon>Marvinbryantia</taxon>
    </lineage>
</organism>
<dbReference type="EMBL" id="ACCL02000019">
    <property type="protein sequence ID" value="EET59351.1"/>
    <property type="molecule type" value="Genomic_DNA"/>
</dbReference>
<dbReference type="Proteomes" id="UP000005561">
    <property type="component" value="Unassembled WGS sequence"/>
</dbReference>
<comment type="caution">
    <text evidence="1">The sequence shown here is derived from an EMBL/GenBank/DDBJ whole genome shotgun (WGS) entry which is preliminary data.</text>
</comment>
<dbReference type="STRING" id="168384.SAMN05660368_00812"/>
<proteinExistence type="predicted"/>
<evidence type="ECO:0000313" key="1">
    <source>
        <dbReference type="EMBL" id="EET59351.1"/>
    </source>
</evidence>
<keyword evidence="2" id="KW-1185">Reference proteome</keyword>
<dbReference type="AlphaFoldDB" id="C6LJ31"/>
<protein>
    <submittedName>
        <fullName evidence="1">Uncharacterized protein</fullName>
    </submittedName>
</protein>
<gene>
    <name evidence="1" type="ORF">BRYFOR_08665</name>
</gene>
<evidence type="ECO:0000313" key="2">
    <source>
        <dbReference type="Proteomes" id="UP000005561"/>
    </source>
</evidence>
<sequence>MNQRWEKFAEQVLILASYFILLNILVREYLCSGETETKVLLKIIFSFCVTQLTCFRCKNKPEIKI</sequence>
<name>C6LJ31_9FIRM</name>
<reference evidence="1" key="1">
    <citation type="submission" date="2009-07" db="EMBL/GenBank/DDBJ databases">
        <authorList>
            <person name="Weinstock G."/>
            <person name="Sodergren E."/>
            <person name="Clifton S."/>
            <person name="Fulton L."/>
            <person name="Fulton B."/>
            <person name="Courtney L."/>
            <person name="Fronick C."/>
            <person name="Harrison M."/>
            <person name="Strong C."/>
            <person name="Farmer C."/>
            <person name="Delahaunty K."/>
            <person name="Markovic C."/>
            <person name="Hall O."/>
            <person name="Minx P."/>
            <person name="Tomlinson C."/>
            <person name="Mitreva M."/>
            <person name="Nelson J."/>
            <person name="Hou S."/>
            <person name="Wollam A."/>
            <person name="Pepin K.H."/>
            <person name="Johnson M."/>
            <person name="Bhonagiri V."/>
            <person name="Nash W.E."/>
            <person name="Warren W."/>
            <person name="Chinwalla A."/>
            <person name="Mardis E.R."/>
            <person name="Wilson R.K."/>
        </authorList>
    </citation>
    <scope>NUCLEOTIDE SEQUENCE [LARGE SCALE GENOMIC DNA]</scope>
    <source>
        <strain evidence="1">DSM 14469</strain>
    </source>
</reference>
<accession>C6LJ31</accession>